<proteinExistence type="predicted"/>
<evidence type="ECO:0000313" key="2">
    <source>
        <dbReference type="Proteomes" id="UP000011761"/>
    </source>
</evidence>
<sequence length="107" mass="11656">MLAHVKLVRPRQAEGDEDHCPSLALFQTPPTSNVDLFLAWVWIPPPWRNSVTVTVTISGVEPLRDTILAGLSCREDAKGEEAPLLLATPFAIQHFCLLLYASCCAGG</sequence>
<organism evidence="1 2">
    <name type="scientific">Baudoinia panamericana (strain UAMH 10762)</name>
    <name type="common">Angels' share fungus</name>
    <name type="synonym">Baudoinia compniacensis (strain UAMH 10762)</name>
    <dbReference type="NCBI Taxonomy" id="717646"/>
    <lineage>
        <taxon>Eukaryota</taxon>
        <taxon>Fungi</taxon>
        <taxon>Dikarya</taxon>
        <taxon>Ascomycota</taxon>
        <taxon>Pezizomycotina</taxon>
        <taxon>Dothideomycetes</taxon>
        <taxon>Dothideomycetidae</taxon>
        <taxon>Mycosphaerellales</taxon>
        <taxon>Teratosphaeriaceae</taxon>
        <taxon>Baudoinia</taxon>
    </lineage>
</organism>
<dbReference type="RefSeq" id="XP_007675248.1">
    <property type="nucleotide sequence ID" value="XM_007677058.1"/>
</dbReference>
<dbReference type="AlphaFoldDB" id="M2NEJ6"/>
<name>M2NEJ6_BAUPA</name>
<gene>
    <name evidence="1" type="ORF">BAUCODRAFT_33105</name>
</gene>
<reference evidence="1 2" key="1">
    <citation type="journal article" date="2012" name="PLoS Pathog.">
        <title>Diverse lifestyles and strategies of plant pathogenesis encoded in the genomes of eighteen Dothideomycetes fungi.</title>
        <authorList>
            <person name="Ohm R.A."/>
            <person name="Feau N."/>
            <person name="Henrissat B."/>
            <person name="Schoch C.L."/>
            <person name="Horwitz B.A."/>
            <person name="Barry K.W."/>
            <person name="Condon B.J."/>
            <person name="Copeland A.C."/>
            <person name="Dhillon B."/>
            <person name="Glaser F."/>
            <person name="Hesse C.N."/>
            <person name="Kosti I."/>
            <person name="LaButti K."/>
            <person name="Lindquist E.A."/>
            <person name="Lucas S."/>
            <person name="Salamov A.A."/>
            <person name="Bradshaw R.E."/>
            <person name="Ciuffetti L."/>
            <person name="Hamelin R.C."/>
            <person name="Kema G.H.J."/>
            <person name="Lawrence C."/>
            <person name="Scott J.A."/>
            <person name="Spatafora J.W."/>
            <person name="Turgeon B.G."/>
            <person name="de Wit P.J.G.M."/>
            <person name="Zhong S."/>
            <person name="Goodwin S.B."/>
            <person name="Grigoriev I.V."/>
        </authorList>
    </citation>
    <scope>NUCLEOTIDE SEQUENCE [LARGE SCALE GENOMIC DNA]</scope>
    <source>
        <strain evidence="1 2">UAMH 10762</strain>
    </source>
</reference>
<keyword evidence="2" id="KW-1185">Reference proteome</keyword>
<protein>
    <submittedName>
        <fullName evidence="1">Uncharacterized protein</fullName>
    </submittedName>
</protein>
<accession>M2NEJ6</accession>
<dbReference type="GeneID" id="19111961"/>
<dbReference type="KEGG" id="bcom:BAUCODRAFT_33105"/>
<evidence type="ECO:0000313" key="1">
    <source>
        <dbReference type="EMBL" id="EMC97390.1"/>
    </source>
</evidence>
<dbReference type="HOGENOM" id="CLU_2209538_0_0_1"/>
<dbReference type="Proteomes" id="UP000011761">
    <property type="component" value="Unassembled WGS sequence"/>
</dbReference>
<dbReference type="EMBL" id="KB445554">
    <property type="protein sequence ID" value="EMC97390.1"/>
    <property type="molecule type" value="Genomic_DNA"/>
</dbReference>